<evidence type="ECO:0000313" key="2">
    <source>
        <dbReference type="EMBL" id="RPA99425.1"/>
    </source>
</evidence>
<feature type="compositionally biased region" description="Pro residues" evidence="1">
    <location>
        <begin position="1"/>
        <end position="10"/>
    </location>
</feature>
<feature type="region of interest" description="Disordered" evidence="1">
    <location>
        <begin position="1"/>
        <end position="44"/>
    </location>
</feature>
<dbReference type="EMBL" id="ML120387">
    <property type="protein sequence ID" value="RPA99425.1"/>
    <property type="molecule type" value="Genomic_DNA"/>
</dbReference>
<gene>
    <name evidence="2" type="ORF">L873DRAFT_1843546</name>
</gene>
<evidence type="ECO:0000256" key="1">
    <source>
        <dbReference type="SAM" id="MobiDB-lite"/>
    </source>
</evidence>
<dbReference type="STRING" id="1336337.A0A3N4JMF5"/>
<keyword evidence="3" id="KW-1185">Reference proteome</keyword>
<evidence type="ECO:0000313" key="3">
    <source>
        <dbReference type="Proteomes" id="UP000276215"/>
    </source>
</evidence>
<protein>
    <submittedName>
        <fullName evidence="2">Uncharacterized protein</fullName>
    </submittedName>
</protein>
<dbReference type="AlphaFoldDB" id="A0A3N4JMF5"/>
<dbReference type="OrthoDB" id="3341102at2759"/>
<feature type="compositionally biased region" description="Basic residues" evidence="1">
    <location>
        <begin position="17"/>
        <end position="26"/>
    </location>
</feature>
<dbReference type="Proteomes" id="UP000276215">
    <property type="component" value="Unassembled WGS sequence"/>
</dbReference>
<organism evidence="2 3">
    <name type="scientific">Choiromyces venosus 120613-1</name>
    <dbReference type="NCBI Taxonomy" id="1336337"/>
    <lineage>
        <taxon>Eukaryota</taxon>
        <taxon>Fungi</taxon>
        <taxon>Dikarya</taxon>
        <taxon>Ascomycota</taxon>
        <taxon>Pezizomycotina</taxon>
        <taxon>Pezizomycetes</taxon>
        <taxon>Pezizales</taxon>
        <taxon>Tuberaceae</taxon>
        <taxon>Choiromyces</taxon>
    </lineage>
</organism>
<sequence length="186" mass="21483">MTIPTTPPQPNKIERKKEKKRGPKPKRLYEHHSHAAKIKPPKRQEKAWSQAQKIWVLTFLFHHQVPTTPTIHSSNNSADLLRPPTQIEASKLFGIPQRTISECVKNKEKIEGLGNGTYTNLCTSKNKSIFKFSNGWFEGFLGRYKISLRTITKKAQKILEDYKKLVINWLRFNRRNSQPDPITAPG</sequence>
<accession>A0A3N4JMF5</accession>
<reference evidence="2 3" key="1">
    <citation type="journal article" date="2018" name="Nat. Ecol. Evol.">
        <title>Pezizomycetes genomes reveal the molecular basis of ectomycorrhizal truffle lifestyle.</title>
        <authorList>
            <person name="Murat C."/>
            <person name="Payen T."/>
            <person name="Noel B."/>
            <person name="Kuo A."/>
            <person name="Morin E."/>
            <person name="Chen J."/>
            <person name="Kohler A."/>
            <person name="Krizsan K."/>
            <person name="Balestrini R."/>
            <person name="Da Silva C."/>
            <person name="Montanini B."/>
            <person name="Hainaut M."/>
            <person name="Levati E."/>
            <person name="Barry K.W."/>
            <person name="Belfiori B."/>
            <person name="Cichocki N."/>
            <person name="Clum A."/>
            <person name="Dockter R.B."/>
            <person name="Fauchery L."/>
            <person name="Guy J."/>
            <person name="Iotti M."/>
            <person name="Le Tacon F."/>
            <person name="Lindquist E.A."/>
            <person name="Lipzen A."/>
            <person name="Malagnac F."/>
            <person name="Mello A."/>
            <person name="Molinier V."/>
            <person name="Miyauchi S."/>
            <person name="Poulain J."/>
            <person name="Riccioni C."/>
            <person name="Rubini A."/>
            <person name="Sitrit Y."/>
            <person name="Splivallo R."/>
            <person name="Traeger S."/>
            <person name="Wang M."/>
            <person name="Zifcakova L."/>
            <person name="Wipf D."/>
            <person name="Zambonelli A."/>
            <person name="Paolocci F."/>
            <person name="Nowrousian M."/>
            <person name="Ottonello S."/>
            <person name="Baldrian P."/>
            <person name="Spatafora J.W."/>
            <person name="Henrissat B."/>
            <person name="Nagy L.G."/>
            <person name="Aury J.M."/>
            <person name="Wincker P."/>
            <person name="Grigoriev I.V."/>
            <person name="Bonfante P."/>
            <person name="Martin F.M."/>
        </authorList>
    </citation>
    <scope>NUCLEOTIDE SEQUENCE [LARGE SCALE GENOMIC DNA]</scope>
    <source>
        <strain evidence="2 3">120613-1</strain>
    </source>
</reference>
<proteinExistence type="predicted"/>
<name>A0A3N4JMF5_9PEZI</name>